<dbReference type="Pfam" id="PF13466">
    <property type="entry name" value="STAS_2"/>
    <property type="match status" value="1"/>
</dbReference>
<dbReference type="RefSeq" id="WP_167924953.1">
    <property type="nucleotide sequence ID" value="NZ_JAATVY010000005.1"/>
</dbReference>
<sequence>MGTVAHRPRAWLEWAETEEGELVVRIGGELDLDSVPGVDPAVDGLIARHNGRHVTVDLGELSFFDSSGVTVLIRIANGSGSMRIRHANPAVRRVIEVLGLASWLGLESD</sequence>
<dbReference type="PANTHER" id="PTHR33495:SF2">
    <property type="entry name" value="ANTI-SIGMA FACTOR ANTAGONIST TM_1081-RELATED"/>
    <property type="match status" value="1"/>
</dbReference>
<dbReference type="PANTHER" id="PTHR33495">
    <property type="entry name" value="ANTI-SIGMA FACTOR ANTAGONIST TM_1081-RELATED-RELATED"/>
    <property type="match status" value="1"/>
</dbReference>
<evidence type="ECO:0000259" key="3">
    <source>
        <dbReference type="PROSITE" id="PS50801"/>
    </source>
</evidence>
<comment type="similarity">
    <text evidence="1 2">Belongs to the anti-sigma-factor antagonist family.</text>
</comment>
<dbReference type="SUPFAM" id="SSF52091">
    <property type="entry name" value="SpoIIaa-like"/>
    <property type="match status" value="1"/>
</dbReference>
<dbReference type="InterPro" id="IPR036513">
    <property type="entry name" value="STAS_dom_sf"/>
</dbReference>
<comment type="caution">
    <text evidence="4">The sequence shown here is derived from an EMBL/GenBank/DDBJ whole genome shotgun (WGS) entry which is preliminary data.</text>
</comment>
<reference evidence="4 5" key="1">
    <citation type="submission" date="2020-03" db="EMBL/GenBank/DDBJ databases">
        <title>WGS of the type strain of Planosporangium spp.</title>
        <authorList>
            <person name="Thawai C."/>
        </authorList>
    </citation>
    <scope>NUCLEOTIDE SEQUENCE [LARGE SCALE GENOMIC DNA]</scope>
    <source>
        <strain evidence="4 5">TBRC 5610</strain>
    </source>
</reference>
<protein>
    <recommendedName>
        <fullName evidence="2">Anti-sigma factor antagonist</fullName>
    </recommendedName>
</protein>
<evidence type="ECO:0000256" key="1">
    <source>
        <dbReference type="ARBA" id="ARBA00009013"/>
    </source>
</evidence>
<keyword evidence="5" id="KW-1185">Reference proteome</keyword>
<dbReference type="PROSITE" id="PS50801">
    <property type="entry name" value="STAS"/>
    <property type="match status" value="1"/>
</dbReference>
<name>A0ABX0XVH3_9ACTN</name>
<proteinExistence type="inferred from homology"/>
<dbReference type="CDD" id="cd07043">
    <property type="entry name" value="STAS_anti-anti-sigma_factors"/>
    <property type="match status" value="1"/>
</dbReference>
<accession>A0ABX0XVH3</accession>
<evidence type="ECO:0000256" key="2">
    <source>
        <dbReference type="RuleBase" id="RU003749"/>
    </source>
</evidence>
<dbReference type="InterPro" id="IPR002645">
    <property type="entry name" value="STAS_dom"/>
</dbReference>
<organism evidence="4 5">
    <name type="scientific">Planosporangium thailandense</name>
    <dbReference type="NCBI Taxonomy" id="765197"/>
    <lineage>
        <taxon>Bacteria</taxon>
        <taxon>Bacillati</taxon>
        <taxon>Actinomycetota</taxon>
        <taxon>Actinomycetes</taxon>
        <taxon>Micromonosporales</taxon>
        <taxon>Micromonosporaceae</taxon>
        <taxon>Planosporangium</taxon>
    </lineage>
</organism>
<dbReference type="EMBL" id="JAATVY010000005">
    <property type="protein sequence ID" value="NJC70041.1"/>
    <property type="molecule type" value="Genomic_DNA"/>
</dbReference>
<evidence type="ECO:0000313" key="4">
    <source>
        <dbReference type="EMBL" id="NJC70041.1"/>
    </source>
</evidence>
<dbReference type="InterPro" id="IPR058548">
    <property type="entry name" value="MlaB-like_STAS"/>
</dbReference>
<feature type="domain" description="STAS" evidence="3">
    <location>
        <begin position="15"/>
        <end position="109"/>
    </location>
</feature>
<dbReference type="NCBIfam" id="TIGR00377">
    <property type="entry name" value="ant_ant_sig"/>
    <property type="match status" value="1"/>
</dbReference>
<evidence type="ECO:0000313" key="5">
    <source>
        <dbReference type="Proteomes" id="UP000722989"/>
    </source>
</evidence>
<gene>
    <name evidence="4" type="ORF">HC031_10015</name>
</gene>
<dbReference type="Proteomes" id="UP000722989">
    <property type="component" value="Unassembled WGS sequence"/>
</dbReference>
<dbReference type="InterPro" id="IPR003658">
    <property type="entry name" value="Anti-sigma_ant"/>
</dbReference>
<dbReference type="Gene3D" id="3.30.750.24">
    <property type="entry name" value="STAS domain"/>
    <property type="match status" value="1"/>
</dbReference>